<dbReference type="EnsemblPlants" id="PNT67128">
    <property type="protein sequence ID" value="PNT67128"/>
    <property type="gene ID" value="BRADI_3g21333v3"/>
</dbReference>
<keyword evidence="4" id="KW-1185">Reference proteome</keyword>
<organism evidence="2">
    <name type="scientific">Brachypodium distachyon</name>
    <name type="common">Purple false brome</name>
    <name type="synonym">Trachynia distachya</name>
    <dbReference type="NCBI Taxonomy" id="15368"/>
    <lineage>
        <taxon>Eukaryota</taxon>
        <taxon>Viridiplantae</taxon>
        <taxon>Streptophyta</taxon>
        <taxon>Embryophyta</taxon>
        <taxon>Tracheophyta</taxon>
        <taxon>Spermatophyta</taxon>
        <taxon>Magnoliopsida</taxon>
        <taxon>Liliopsida</taxon>
        <taxon>Poales</taxon>
        <taxon>Poaceae</taxon>
        <taxon>BOP clade</taxon>
        <taxon>Pooideae</taxon>
        <taxon>Stipodae</taxon>
        <taxon>Brachypodieae</taxon>
        <taxon>Brachypodium</taxon>
    </lineage>
</organism>
<proteinExistence type="predicted"/>
<keyword evidence="1" id="KW-0812">Transmembrane</keyword>
<sequence length="145" mass="16171">MFLRIATKHIRLCCMCLTRQLIEWTQAILRHGKISGLRVATKQTLILWLHKHTGVGDLSPVCPPRLLCKSVQPLCCLVLLQLPVARVRKEMNPLTSSVASSSSRTGWFASRLALVPWAYGGLVGVAGVFWVKRFFFTGTGTFYPS</sequence>
<dbReference type="InParanoid" id="A0A2K2CYM0"/>
<evidence type="ECO:0000313" key="2">
    <source>
        <dbReference type="EMBL" id="PNT67128.1"/>
    </source>
</evidence>
<accession>A0A2K2CYM0</accession>
<protein>
    <submittedName>
        <fullName evidence="2 3">Uncharacterized protein</fullName>
    </submittedName>
</protein>
<evidence type="ECO:0000313" key="4">
    <source>
        <dbReference type="Proteomes" id="UP000008810"/>
    </source>
</evidence>
<keyword evidence="1" id="KW-0472">Membrane</keyword>
<dbReference type="Gramene" id="PNT67128">
    <property type="protein sequence ID" value="PNT67128"/>
    <property type="gene ID" value="BRADI_3g21333v3"/>
</dbReference>
<dbReference type="EMBL" id="CM000882">
    <property type="protein sequence ID" value="PNT67128.1"/>
    <property type="molecule type" value="Genomic_DNA"/>
</dbReference>
<feature type="transmembrane region" description="Helical" evidence="1">
    <location>
        <begin position="112"/>
        <end position="131"/>
    </location>
</feature>
<reference evidence="3" key="3">
    <citation type="submission" date="2018-08" db="UniProtKB">
        <authorList>
            <consortium name="EnsemblPlants"/>
        </authorList>
    </citation>
    <scope>IDENTIFICATION</scope>
    <source>
        <strain evidence="3">cv. Bd21</strain>
    </source>
</reference>
<dbReference type="Proteomes" id="UP000008810">
    <property type="component" value="Chromosome 3"/>
</dbReference>
<gene>
    <name evidence="2" type="ORF">BRADI_3g21333v3</name>
</gene>
<dbReference type="AlphaFoldDB" id="A0A2K2CYM0"/>
<name>A0A2K2CYM0_BRADI</name>
<keyword evidence="1" id="KW-1133">Transmembrane helix</keyword>
<reference evidence="2 3" key="1">
    <citation type="journal article" date="2010" name="Nature">
        <title>Genome sequencing and analysis of the model grass Brachypodium distachyon.</title>
        <authorList>
            <consortium name="International Brachypodium Initiative"/>
        </authorList>
    </citation>
    <scope>NUCLEOTIDE SEQUENCE [LARGE SCALE GENOMIC DNA]</scope>
    <source>
        <strain evidence="2 3">Bd21</strain>
    </source>
</reference>
<reference evidence="2" key="2">
    <citation type="submission" date="2017-06" db="EMBL/GenBank/DDBJ databases">
        <title>WGS assembly of Brachypodium distachyon.</title>
        <authorList>
            <consortium name="The International Brachypodium Initiative"/>
            <person name="Lucas S."/>
            <person name="Harmon-Smith M."/>
            <person name="Lail K."/>
            <person name="Tice H."/>
            <person name="Grimwood J."/>
            <person name="Bruce D."/>
            <person name="Barry K."/>
            <person name="Shu S."/>
            <person name="Lindquist E."/>
            <person name="Wang M."/>
            <person name="Pitluck S."/>
            <person name="Vogel J.P."/>
            <person name="Garvin D.F."/>
            <person name="Mockler T.C."/>
            <person name="Schmutz J."/>
            <person name="Rokhsar D."/>
            <person name="Bevan M.W."/>
        </authorList>
    </citation>
    <scope>NUCLEOTIDE SEQUENCE</scope>
    <source>
        <strain evidence="2">Bd21</strain>
    </source>
</reference>
<evidence type="ECO:0000313" key="3">
    <source>
        <dbReference type="EnsemblPlants" id="PNT67128"/>
    </source>
</evidence>
<evidence type="ECO:0000256" key="1">
    <source>
        <dbReference type="SAM" id="Phobius"/>
    </source>
</evidence>